<keyword evidence="2" id="KW-0812">Transmembrane</keyword>
<dbReference type="GO" id="GO:0015297">
    <property type="term" value="F:antiporter activity"/>
    <property type="evidence" value="ECO:0007669"/>
    <property type="project" value="InterPro"/>
</dbReference>
<dbReference type="GO" id="GO:0042910">
    <property type="term" value="F:xenobiotic transmembrane transporter activity"/>
    <property type="evidence" value="ECO:0007669"/>
    <property type="project" value="InterPro"/>
</dbReference>
<keyword evidence="4" id="KW-1185">Reference proteome</keyword>
<sequence length="210" mass="23266">TGLSGALETLCGQGFGAKLYRTLGIYLQSSCIISCFFSIIISILWFYTEPILILLQQDAQISAAAALYIKYLIPGLFAYGFVQNILRFLQTQSILMPLVWFSVLPMGIHLGIAYALVYCTEMGFKGAPLAASISLWISFLLLSVYVFFAEEFKQTWDGLSVESFRHVPTNLKLALPSAAMVCLEYWAFELLVLLAGLMPNSEVNTSLIAM</sequence>
<keyword evidence="2" id="KW-1133">Transmembrane helix</keyword>
<reference evidence="3 4" key="1">
    <citation type="journal article" date="2019" name="Genome Biol. Evol.">
        <title>Insights into the evolution of the New World diploid cottons (Gossypium, subgenus Houzingenia) based on genome sequencing.</title>
        <authorList>
            <person name="Grover C.E."/>
            <person name="Arick M.A. 2nd"/>
            <person name="Thrash A."/>
            <person name="Conover J.L."/>
            <person name="Sanders W.S."/>
            <person name="Peterson D.G."/>
            <person name="Frelichowski J.E."/>
            <person name="Scheffler J.A."/>
            <person name="Scheffler B.E."/>
            <person name="Wendel J.F."/>
        </authorList>
    </citation>
    <scope>NUCLEOTIDE SEQUENCE [LARGE SCALE GENOMIC DNA]</scope>
    <source>
        <strain evidence="3">4</strain>
        <tissue evidence="3">Leaf</tissue>
    </source>
</reference>
<keyword evidence="2" id="KW-0472">Membrane</keyword>
<name>A0A7J8Z0X0_9ROSI</name>
<dbReference type="GO" id="GO:0016020">
    <property type="term" value="C:membrane"/>
    <property type="evidence" value="ECO:0007669"/>
    <property type="project" value="InterPro"/>
</dbReference>
<organism evidence="3 4">
    <name type="scientific">Gossypium laxum</name>
    <dbReference type="NCBI Taxonomy" id="34288"/>
    <lineage>
        <taxon>Eukaryota</taxon>
        <taxon>Viridiplantae</taxon>
        <taxon>Streptophyta</taxon>
        <taxon>Embryophyta</taxon>
        <taxon>Tracheophyta</taxon>
        <taxon>Spermatophyta</taxon>
        <taxon>Magnoliopsida</taxon>
        <taxon>eudicotyledons</taxon>
        <taxon>Gunneridae</taxon>
        <taxon>Pentapetalae</taxon>
        <taxon>rosids</taxon>
        <taxon>malvids</taxon>
        <taxon>Malvales</taxon>
        <taxon>Malvaceae</taxon>
        <taxon>Malvoideae</taxon>
        <taxon>Gossypium</taxon>
    </lineage>
</organism>
<protein>
    <recommendedName>
        <fullName evidence="5">MATE efflux family protein</fullName>
    </recommendedName>
</protein>
<accession>A0A7J8Z0X0</accession>
<feature type="non-terminal residue" evidence="3">
    <location>
        <position position="1"/>
    </location>
</feature>
<dbReference type="Pfam" id="PF01554">
    <property type="entry name" value="MatE"/>
    <property type="match status" value="1"/>
</dbReference>
<feature type="transmembrane region" description="Helical" evidence="2">
    <location>
        <begin position="94"/>
        <end position="117"/>
    </location>
</feature>
<feature type="transmembrane region" description="Helical" evidence="2">
    <location>
        <begin position="129"/>
        <end position="148"/>
    </location>
</feature>
<dbReference type="EMBL" id="JABEZV010000002">
    <property type="protein sequence ID" value="MBA0705477.1"/>
    <property type="molecule type" value="Genomic_DNA"/>
</dbReference>
<comment type="caution">
    <text evidence="3">The sequence shown here is derived from an EMBL/GenBank/DDBJ whole genome shotgun (WGS) entry which is preliminary data.</text>
</comment>
<dbReference type="AlphaFoldDB" id="A0A7J8Z0X0"/>
<evidence type="ECO:0000256" key="1">
    <source>
        <dbReference type="ARBA" id="ARBA00010199"/>
    </source>
</evidence>
<feature type="transmembrane region" description="Helical" evidence="2">
    <location>
        <begin position="59"/>
        <end position="82"/>
    </location>
</feature>
<dbReference type="Proteomes" id="UP000593574">
    <property type="component" value="Unassembled WGS sequence"/>
</dbReference>
<proteinExistence type="inferred from homology"/>
<evidence type="ECO:0000313" key="4">
    <source>
        <dbReference type="Proteomes" id="UP000593574"/>
    </source>
</evidence>
<evidence type="ECO:0008006" key="5">
    <source>
        <dbReference type="Google" id="ProtNLM"/>
    </source>
</evidence>
<feature type="non-terminal residue" evidence="3">
    <location>
        <position position="210"/>
    </location>
</feature>
<evidence type="ECO:0000256" key="2">
    <source>
        <dbReference type="SAM" id="Phobius"/>
    </source>
</evidence>
<feature type="transmembrane region" description="Helical" evidence="2">
    <location>
        <begin position="25"/>
        <end position="47"/>
    </location>
</feature>
<dbReference type="PANTHER" id="PTHR11206">
    <property type="entry name" value="MULTIDRUG RESISTANCE PROTEIN"/>
    <property type="match status" value="1"/>
</dbReference>
<evidence type="ECO:0000313" key="3">
    <source>
        <dbReference type="EMBL" id="MBA0705477.1"/>
    </source>
</evidence>
<gene>
    <name evidence="3" type="ORF">Golax_017668</name>
</gene>
<comment type="similarity">
    <text evidence="1">Belongs to the multi antimicrobial extrusion (MATE) (TC 2.A.66.1) family.</text>
</comment>
<dbReference type="InterPro" id="IPR002528">
    <property type="entry name" value="MATE_fam"/>
</dbReference>